<sequence>MPFNSTNGTSASSVAIGTGAKSFTTQAGKSYVVGMTLRLANTADASKWMQGEVTSYNSTTGALGMNITHINGSGTLAAWIISQASPIILPFPGTDKVTVHTGNGYASTDNKIFRFATILENLGASITYADSAANGGRFTINTSGIYHVNLSHEFSAAVGSFGVSKSCTTLTTAFTSIAEAQKLIYAGGNNSAGESDAPTGNGYTGYLAAGTVLRAHGDGTAMAGAAGRARMIVERLF</sequence>
<evidence type="ECO:0000313" key="1">
    <source>
        <dbReference type="EMBL" id="AKH39147.1"/>
    </source>
</evidence>
<evidence type="ECO:0000313" key="2">
    <source>
        <dbReference type="EMBL" id="TYP91291.1"/>
    </source>
</evidence>
<dbReference type="RefSeq" id="WP_046851171.1">
    <property type="nucleotide sequence ID" value="NZ_CP011451.1"/>
</dbReference>
<gene>
    <name evidence="1" type="ORF">AAW31_17090</name>
    <name evidence="2" type="ORF">BCL69_101062</name>
</gene>
<reference evidence="3" key="1">
    <citation type="submission" date="2015-05" db="EMBL/GenBank/DDBJ databases">
        <title>Draft genome of Nitrosomonas communis strain Nm2.</title>
        <authorList>
            <person name="Kozlowski J.A."/>
            <person name="Kits K.D."/>
            <person name="Stein L.Y."/>
        </authorList>
    </citation>
    <scope>NUCLEOTIDE SEQUENCE [LARGE SCALE GENOMIC DNA]</scope>
    <source>
        <strain evidence="3">Nm2</strain>
    </source>
</reference>
<dbReference type="Proteomes" id="UP000034156">
    <property type="component" value="Chromosome"/>
</dbReference>
<dbReference type="PATRIC" id="fig|44574.3.peg.4115"/>
<proteinExistence type="predicted"/>
<dbReference type="OrthoDB" id="7597272at2"/>
<dbReference type="EMBL" id="VNHT01000010">
    <property type="protein sequence ID" value="TYP91291.1"/>
    <property type="molecule type" value="Genomic_DNA"/>
</dbReference>
<dbReference type="EMBL" id="CP011451">
    <property type="protein sequence ID" value="AKH39147.1"/>
    <property type="molecule type" value="Genomic_DNA"/>
</dbReference>
<organism evidence="1 3">
    <name type="scientific">Nitrosomonas communis</name>
    <dbReference type="NCBI Taxonomy" id="44574"/>
    <lineage>
        <taxon>Bacteria</taxon>
        <taxon>Pseudomonadati</taxon>
        <taxon>Pseudomonadota</taxon>
        <taxon>Betaproteobacteria</taxon>
        <taxon>Nitrosomonadales</taxon>
        <taxon>Nitrosomonadaceae</taxon>
        <taxon>Nitrosomonas</taxon>
    </lineage>
</organism>
<protein>
    <submittedName>
        <fullName evidence="1">Uncharacterized protein</fullName>
    </submittedName>
</protein>
<dbReference type="Proteomes" id="UP000324176">
    <property type="component" value="Unassembled WGS sequence"/>
</dbReference>
<dbReference type="AlphaFoldDB" id="A0A0F7KJY4"/>
<reference evidence="1 3" key="2">
    <citation type="journal article" date="2016" name="Genome Announc.">
        <title>Genome Sequence of Nitrosomonas communis Strain Nm2, a Mesophilic Ammonia-Oxidizing Bacterium Isolated from Mediterranean Soil.</title>
        <authorList>
            <person name="Kozlowski J.A."/>
            <person name="Kits K.D."/>
            <person name="Stein L.Y."/>
        </authorList>
    </citation>
    <scope>NUCLEOTIDE SEQUENCE [LARGE SCALE GENOMIC DNA]</scope>
    <source>
        <strain evidence="1 3">Nm2</strain>
    </source>
</reference>
<evidence type="ECO:0000313" key="3">
    <source>
        <dbReference type="Proteomes" id="UP000034156"/>
    </source>
</evidence>
<evidence type="ECO:0000313" key="4">
    <source>
        <dbReference type="Proteomes" id="UP000324176"/>
    </source>
</evidence>
<accession>A0A0F7KJY4</accession>
<dbReference type="KEGG" id="nco:AAW31_17090"/>
<keyword evidence="3" id="KW-1185">Reference proteome</keyword>
<reference evidence="2 4" key="3">
    <citation type="submission" date="2019-07" db="EMBL/GenBank/DDBJ databases">
        <title>Active sludge and wastewater microbial communities from Klosterneuburg, Austria.</title>
        <authorList>
            <person name="Wagner M."/>
        </authorList>
    </citation>
    <scope>NUCLEOTIDE SEQUENCE [LARGE SCALE GENOMIC DNA]</scope>
    <source>
        <strain evidence="2 4">Nm2</strain>
    </source>
</reference>
<name>A0A0F7KJY4_9PROT</name>